<evidence type="ECO:0000313" key="3">
    <source>
        <dbReference type="EMBL" id="ATY65435.1"/>
    </source>
</evidence>
<feature type="compositionally biased region" description="Polar residues" evidence="1">
    <location>
        <begin position="187"/>
        <end position="200"/>
    </location>
</feature>
<dbReference type="Pfam" id="PF13391">
    <property type="entry name" value="HNH_2"/>
    <property type="match status" value="1"/>
</dbReference>
<evidence type="ECO:0000256" key="1">
    <source>
        <dbReference type="SAM" id="MobiDB-lite"/>
    </source>
</evidence>
<dbReference type="OrthoDB" id="4870120at2759"/>
<dbReference type="AlphaFoldDB" id="A0A2H4SQP7"/>
<evidence type="ECO:0000259" key="2">
    <source>
        <dbReference type="Pfam" id="PF13391"/>
    </source>
</evidence>
<feature type="compositionally biased region" description="Acidic residues" evidence="1">
    <location>
        <begin position="449"/>
        <end position="462"/>
    </location>
</feature>
<feature type="domain" description="HNH nuclease" evidence="2">
    <location>
        <begin position="246"/>
        <end position="329"/>
    </location>
</feature>
<accession>A0A2H4SQP7</accession>
<organism evidence="3 4">
    <name type="scientific">Cordyceps militaris</name>
    <name type="common">Caterpillar fungus</name>
    <name type="synonym">Clavaria militaris</name>
    <dbReference type="NCBI Taxonomy" id="73501"/>
    <lineage>
        <taxon>Eukaryota</taxon>
        <taxon>Fungi</taxon>
        <taxon>Dikarya</taxon>
        <taxon>Ascomycota</taxon>
        <taxon>Pezizomycotina</taxon>
        <taxon>Sordariomycetes</taxon>
        <taxon>Hypocreomycetidae</taxon>
        <taxon>Hypocreales</taxon>
        <taxon>Cordycipitaceae</taxon>
        <taxon>Cordyceps</taxon>
    </lineage>
</organism>
<gene>
    <name evidence="3" type="ORF">A9K55_001730</name>
</gene>
<dbReference type="InterPro" id="IPR003615">
    <property type="entry name" value="HNH_nuc"/>
</dbReference>
<dbReference type="Proteomes" id="UP000323067">
    <property type="component" value="Chromosome iii"/>
</dbReference>
<reference evidence="3 4" key="1">
    <citation type="journal article" date="2017" name="BMC Genomics">
        <title>Chromosome level assembly and secondary metabolite potential of the parasitic fungus Cordyceps militaris.</title>
        <authorList>
            <person name="Kramer G.J."/>
            <person name="Nodwell J.R."/>
        </authorList>
    </citation>
    <scope>NUCLEOTIDE SEQUENCE [LARGE SCALE GENOMIC DNA]</scope>
    <source>
        <strain evidence="3 4">ATCC 34164</strain>
    </source>
</reference>
<dbReference type="VEuPathDB" id="FungiDB:CCM_00379"/>
<evidence type="ECO:0000313" key="4">
    <source>
        <dbReference type="Proteomes" id="UP000323067"/>
    </source>
</evidence>
<name>A0A2H4SQP7_CORMI</name>
<dbReference type="EMBL" id="CP023326">
    <property type="protein sequence ID" value="ATY65435.1"/>
    <property type="molecule type" value="Genomic_DNA"/>
</dbReference>
<feature type="region of interest" description="Disordered" evidence="1">
    <location>
        <begin position="183"/>
        <end position="218"/>
    </location>
</feature>
<sequence length="507" mass="56466">MTSAVTAPMRAAGWNVRLTIGTCERPHEFAGVYQNPRAPTLTFADICAELALCFEIPPGGQGETQENSENANISWTNSIAFALTDIADEADDITQYPAFITHETLDKTVPGLPSPSMREPRNITYHIVLHRPCSLTAGLLKDHLQAQCAHYISDPRRFHHPSYLPYNKTPSDPRLSVMPLRRKLKARSQSPPKRSAGSTSPDKPDEGEGDDPSSMLAPASLDIDMDSAKKQISYFRMACIAQATCCAVSGDGEPWSSIQPIGPGVHACHIVPQQHFHLYPMENDNGDGTLEDSARRLCQAWHMTWSADNGILLMKHLHDFFDSRLFSIHPTTLRIRIFVPYKALEPYHGKKAQVARSVDRMALRHHYDMCCIENMAAKRATQEIPSSVATSRMSTSVTGASLVHTASAGSTPFNGRTDLPLTPPSGHTSTQTVPGDPSKRRRPAHEDDHDADDDDEDEDDAEDKNKDRRKQVRREEQYGFDSYITPYNSRAFLADVNWELRRLQGPQ</sequence>
<protein>
    <recommendedName>
        <fullName evidence="2">HNH nuclease domain-containing protein</fullName>
    </recommendedName>
</protein>
<feature type="region of interest" description="Disordered" evidence="1">
    <location>
        <begin position="407"/>
        <end position="481"/>
    </location>
</feature>
<dbReference type="VEuPathDB" id="FungiDB:A9K55_001730"/>
<proteinExistence type="predicted"/>